<gene>
    <name evidence="6" type="primary">waaF/rfaF</name>
    <name evidence="6" type="ORF">MAMC_00390</name>
</gene>
<dbReference type="PANTHER" id="PTHR30160">
    <property type="entry name" value="TETRAACYLDISACCHARIDE 4'-KINASE-RELATED"/>
    <property type="match status" value="1"/>
</dbReference>
<organism evidence="6 7">
    <name type="scientific">Methylacidimicrobium cyclopophantes</name>
    <dbReference type="NCBI Taxonomy" id="1041766"/>
    <lineage>
        <taxon>Bacteria</taxon>
        <taxon>Pseudomonadati</taxon>
        <taxon>Verrucomicrobiota</taxon>
        <taxon>Methylacidimicrobium</taxon>
    </lineage>
</organism>
<dbReference type="Pfam" id="PF01075">
    <property type="entry name" value="Glyco_transf_9"/>
    <property type="match status" value="1"/>
</dbReference>
<dbReference type="CDD" id="cd03789">
    <property type="entry name" value="GT9_LPS_heptosyltransferase"/>
    <property type="match status" value="1"/>
</dbReference>
<evidence type="ECO:0000256" key="3">
    <source>
        <dbReference type="ARBA" id="ARBA00043995"/>
    </source>
</evidence>
<evidence type="ECO:0000256" key="2">
    <source>
        <dbReference type="ARBA" id="ARBA00022679"/>
    </source>
</evidence>
<dbReference type="GO" id="GO:0009244">
    <property type="term" value="P:lipopolysaccharide core region biosynthetic process"/>
    <property type="evidence" value="ECO:0007669"/>
    <property type="project" value="TreeGrafter"/>
</dbReference>
<proteinExistence type="inferred from homology"/>
<evidence type="ECO:0000256" key="1">
    <source>
        <dbReference type="ARBA" id="ARBA00022676"/>
    </source>
</evidence>
<keyword evidence="1" id="KW-0328">Glycosyltransferase</keyword>
<dbReference type="Proteomes" id="UP000381693">
    <property type="component" value="Unassembled WGS sequence"/>
</dbReference>
<reference evidence="6" key="1">
    <citation type="submission" date="2019-09" db="EMBL/GenBank/DDBJ databases">
        <authorList>
            <person name="Cremers G."/>
        </authorList>
    </citation>
    <scope>NUCLEOTIDE SEQUENCE [LARGE SCALE GENOMIC DNA]</scope>
    <source>
        <strain evidence="6">3B</strain>
    </source>
</reference>
<dbReference type="InterPro" id="IPR011910">
    <property type="entry name" value="RfaF"/>
</dbReference>
<dbReference type="NCBIfam" id="TIGR02195">
    <property type="entry name" value="heptsyl_trn_II"/>
    <property type="match status" value="1"/>
</dbReference>
<name>A0A5E6M812_9BACT</name>
<sequence>MIAPAPPASLLVRSPNWLGDAVLSLPAVASLKRWLGKGPITVASSQKLSALWRLCPFVDRLIELTHPERLFSTARQLREGGFEAALLLPNSPRSALEARFAGIRTVWGKAAWPRSALLSRPRLLGRPADHIPQQAAIYLALVQELGVSGSMALPELRIPASWLERPEPVIAFCPGAEYGPAKRWPPEFYIALARRLRASTGYEVRLYGAAGDREVCERIASELPGVESLAGRTTLEEFLAALARSRLVVCNDSGAMHVAALLGVPVVALFGSTDPARTGPLGSSTRILSHPVPCGPCFRRTCPTDLACLRRIDPEAVYAVCLEQLGSSAAVSS</sequence>
<dbReference type="InterPro" id="IPR051199">
    <property type="entry name" value="LPS_LOS_Heptosyltrfase"/>
</dbReference>
<dbReference type="SUPFAM" id="SSF53756">
    <property type="entry name" value="UDP-Glycosyltransferase/glycogen phosphorylase"/>
    <property type="match status" value="1"/>
</dbReference>
<dbReference type="GO" id="GO:0008713">
    <property type="term" value="F:ADP-heptose-lipopolysaccharide heptosyltransferase activity"/>
    <property type="evidence" value="ECO:0007669"/>
    <property type="project" value="UniProtKB-EC"/>
</dbReference>
<comment type="similarity">
    <text evidence="3">Belongs to the glycosyltransferase 9 family.</text>
</comment>
<accession>A0A5E6M812</accession>
<evidence type="ECO:0000313" key="6">
    <source>
        <dbReference type="EMBL" id="VVM05072.1"/>
    </source>
</evidence>
<evidence type="ECO:0000313" key="7">
    <source>
        <dbReference type="Proteomes" id="UP000381693"/>
    </source>
</evidence>
<dbReference type="GO" id="GO:0005829">
    <property type="term" value="C:cytosol"/>
    <property type="evidence" value="ECO:0007669"/>
    <property type="project" value="TreeGrafter"/>
</dbReference>
<dbReference type="InterPro" id="IPR002201">
    <property type="entry name" value="Glyco_trans_9"/>
</dbReference>
<dbReference type="EMBL" id="CABFUZ020000080">
    <property type="protein sequence ID" value="VVM05072.1"/>
    <property type="molecule type" value="Genomic_DNA"/>
</dbReference>
<comment type="catalytic activity">
    <reaction evidence="5">
        <text>an L-alpha-D-Hep-(1-&gt;5)-[alpha-Kdo-(2-&gt;4)]-alpha-Kdo-(2-&gt;6)-lipid A + ADP-L-glycero-beta-D-manno-heptose = an L-alpha-D-Hep-(1-&gt;3)-L-alpha-D-Hep-(1-&gt;5)-[alpha-Kdo-(2-&gt;4)]-alpha-Kdo-(2-&gt;6)-lipid A + ADP + H(+)</text>
        <dbReference type="Rhea" id="RHEA:74071"/>
        <dbReference type="ChEBI" id="CHEBI:15378"/>
        <dbReference type="ChEBI" id="CHEBI:61506"/>
        <dbReference type="ChEBI" id="CHEBI:193068"/>
        <dbReference type="ChEBI" id="CHEBI:193069"/>
        <dbReference type="ChEBI" id="CHEBI:456216"/>
        <dbReference type="EC" id="2.4.99.24"/>
    </reaction>
</comment>
<protein>
    <recommendedName>
        <fullName evidence="4">lipopolysaccharide heptosyltransferase II</fullName>
        <ecNumber evidence="4">2.4.99.24</ecNumber>
    </recommendedName>
</protein>
<dbReference type="AlphaFoldDB" id="A0A5E6M812"/>
<dbReference type="RefSeq" id="WP_142524499.1">
    <property type="nucleotide sequence ID" value="NZ_CABFUZ020000080.1"/>
</dbReference>
<dbReference type="Gene3D" id="3.40.50.2000">
    <property type="entry name" value="Glycogen Phosphorylase B"/>
    <property type="match status" value="2"/>
</dbReference>
<dbReference type="OrthoDB" id="9797795at2"/>
<evidence type="ECO:0000256" key="5">
    <source>
        <dbReference type="ARBA" id="ARBA00047503"/>
    </source>
</evidence>
<keyword evidence="2" id="KW-0808">Transferase</keyword>
<dbReference type="PANTHER" id="PTHR30160:SF7">
    <property type="entry name" value="ADP-HEPTOSE--LPS HEPTOSYLTRANSFERASE 2"/>
    <property type="match status" value="1"/>
</dbReference>
<evidence type="ECO:0000256" key="4">
    <source>
        <dbReference type="ARBA" id="ARBA00044042"/>
    </source>
</evidence>
<keyword evidence="7" id="KW-1185">Reference proteome</keyword>
<dbReference type="EC" id="2.4.99.24" evidence="4"/>
<comment type="caution">
    <text evidence="6">The sequence shown here is derived from an EMBL/GenBank/DDBJ whole genome shotgun (WGS) entry which is preliminary data.</text>
</comment>